<evidence type="ECO:0000313" key="9">
    <source>
        <dbReference type="EMBL" id="MCL1633811.1"/>
    </source>
</evidence>
<accession>A0ABT0MG24</accession>
<evidence type="ECO:0000256" key="4">
    <source>
        <dbReference type="ARBA" id="ARBA00022692"/>
    </source>
</evidence>
<dbReference type="SUPFAM" id="SSF49452">
    <property type="entry name" value="Starch-binding domain-like"/>
    <property type="match status" value="1"/>
</dbReference>
<evidence type="ECO:0000259" key="8">
    <source>
        <dbReference type="Pfam" id="PF25183"/>
    </source>
</evidence>
<gene>
    <name evidence="9" type="ORF">M2650_04015</name>
</gene>
<dbReference type="Pfam" id="PF25183">
    <property type="entry name" value="OMP_b-brl_4"/>
    <property type="match status" value="2"/>
</dbReference>
<keyword evidence="5" id="KW-0472">Membrane</keyword>
<sequence>MKQLQAKKTHLNRRILSCALASCLAMVAGGALAQSTGATLRGQVTADSAPASGASVTATNTRTGLTRTVQTLGGGNYSLAGLPPGSYKVDVTADGKTTSKTVTLQVGQTATLNMSVGGLPETATTGEATTLDTVTVIAAPLVETKTSEVSTYISTKQIESLPQGTRNFLAFADTVPGVQFVVSGNGSATVRSGAQTANGVNVFIDGVGQKNYVLPGGVSGQDDTRGNPFPQSAIGEYKVITSNYKAEFDQLSSAAITAVTRSGTNEFEGDVFWDRTSSDWRKPTPAEEKAGIKARSKEEQYGITFSGPIIKDQMHFFLAYEAKTYATPFTVTQGEGAAPSDIPEQFRGLLGPTVAPFQEDLFFGKIDWSIGQSHLLELTAKYRDETEITGIGGVNALPFATAKDNDDLRVDLRWQYSADRWINDMHVTFEDSNYEPGPVETGNGYILTRDDNDENGGRRVLAAGPGENGQQKGQKGYSLQDDLTFLDLEWHGFHTVKAGFKYKVIDVNAVEQFFRNPQYFYDIDESTTQPYLVRYASALPGIGNGSVESRNKQFGIYIQDDWEVNDKLTLNLGIRWDWEESPIYLNYRTPADVLAAFNGPDPRASDPNQTYAQTLALGGIDINKFISNGSNRKNFKDGFQPRLGFSYDLKGDERHVIFGGAGRSYDRNIFNNLQLEATKGTFPVYSLKFNTPDHPCTVGVDNCFDFDPSFFNRATLDAIAAASPNAGREVFMLSNDLKTPYSDQFSIGMRNAVAWGGTDFNTTVTLSRIESHDGFAFLLGNRRPDGSFFEPGAIRESPFGFGLPGFQSVLLGVNGIETKANALALQIDKPYTQQSPWSFTAAYTYTDAKENRQFNETFSLDYPTLEGYGWFQAAGIPEHRLVLSGIYDGPWGLTFSGKYTISTSTPYYYVDDTNSPPGRSTQSVVAQFEPDSNFQQLDLAVQKNFIIQDDVRFRIRADLLNVFDERNYNSYDLFTGRLSEPSGLNEKFGIETDGIILPTRTFKLSAGFSW</sequence>
<dbReference type="SUPFAM" id="SSF56935">
    <property type="entry name" value="Porins"/>
    <property type="match status" value="1"/>
</dbReference>
<protein>
    <submittedName>
        <fullName evidence="9">TonB-dependent receptor</fullName>
    </submittedName>
</protein>
<keyword evidence="10" id="KW-1185">Reference proteome</keyword>
<dbReference type="PANTHER" id="PTHR30069">
    <property type="entry name" value="TONB-DEPENDENT OUTER MEMBRANE RECEPTOR"/>
    <property type="match status" value="1"/>
</dbReference>
<feature type="signal peptide" evidence="7">
    <location>
        <begin position="1"/>
        <end position="33"/>
    </location>
</feature>
<keyword evidence="2" id="KW-0813">Transport</keyword>
<dbReference type="InterPro" id="IPR036942">
    <property type="entry name" value="Beta-barrel_TonB_sf"/>
</dbReference>
<reference evidence="9 10" key="1">
    <citation type="submission" date="2022-05" db="EMBL/GenBank/DDBJ databases">
        <title>Luteimonas sp. SX5, whole genome shotgun sequencing project.</title>
        <authorList>
            <person name="Zhao G."/>
            <person name="Shen L."/>
        </authorList>
    </citation>
    <scope>NUCLEOTIDE SEQUENCE [LARGE SCALE GENOMIC DNA]</scope>
    <source>
        <strain evidence="9 10">SX5</strain>
    </source>
</reference>
<keyword evidence="4" id="KW-0812">Transmembrane</keyword>
<dbReference type="InterPro" id="IPR013784">
    <property type="entry name" value="Carb-bd-like_fold"/>
</dbReference>
<evidence type="ECO:0000256" key="3">
    <source>
        <dbReference type="ARBA" id="ARBA00022452"/>
    </source>
</evidence>
<keyword evidence="3" id="KW-1134">Transmembrane beta strand</keyword>
<evidence type="ECO:0000256" key="7">
    <source>
        <dbReference type="SAM" id="SignalP"/>
    </source>
</evidence>
<comment type="subcellular location">
    <subcellularLocation>
        <location evidence="1">Cell outer membrane</location>
        <topology evidence="1">Multi-pass membrane protein</topology>
    </subcellularLocation>
</comment>
<evidence type="ECO:0000256" key="2">
    <source>
        <dbReference type="ARBA" id="ARBA00022448"/>
    </source>
</evidence>
<keyword evidence="7" id="KW-0732">Signal</keyword>
<dbReference type="Gene3D" id="2.60.40.1120">
    <property type="entry name" value="Carboxypeptidase-like, regulatory domain"/>
    <property type="match status" value="1"/>
</dbReference>
<dbReference type="EMBL" id="JAMBEP010000001">
    <property type="protein sequence ID" value="MCL1633811.1"/>
    <property type="molecule type" value="Genomic_DNA"/>
</dbReference>
<dbReference type="InterPro" id="IPR057601">
    <property type="entry name" value="Oar-like_b-barrel"/>
</dbReference>
<dbReference type="PANTHER" id="PTHR30069:SF46">
    <property type="entry name" value="OAR PROTEIN"/>
    <property type="match status" value="1"/>
</dbReference>
<evidence type="ECO:0000256" key="5">
    <source>
        <dbReference type="ARBA" id="ARBA00023136"/>
    </source>
</evidence>
<dbReference type="RefSeq" id="WP_249471502.1">
    <property type="nucleotide sequence ID" value="NZ_JAMBEP010000001.1"/>
</dbReference>
<dbReference type="InterPro" id="IPR039426">
    <property type="entry name" value="TonB-dep_rcpt-like"/>
</dbReference>
<evidence type="ECO:0000313" key="10">
    <source>
        <dbReference type="Proteomes" id="UP001431217"/>
    </source>
</evidence>
<keyword evidence="9" id="KW-0675">Receptor</keyword>
<organism evidence="9 10">
    <name type="scientific">Luteimonas galliterrae</name>
    <dbReference type="NCBI Taxonomy" id="2940486"/>
    <lineage>
        <taxon>Bacteria</taxon>
        <taxon>Pseudomonadati</taxon>
        <taxon>Pseudomonadota</taxon>
        <taxon>Gammaproteobacteria</taxon>
        <taxon>Lysobacterales</taxon>
        <taxon>Lysobacteraceae</taxon>
        <taxon>Luteimonas</taxon>
    </lineage>
</organism>
<feature type="chain" id="PRO_5046388096" evidence="7">
    <location>
        <begin position="34"/>
        <end position="1010"/>
    </location>
</feature>
<keyword evidence="6" id="KW-0998">Cell outer membrane</keyword>
<feature type="domain" description="TonB-dependent transporter Oar-like beta-barrel" evidence="8">
    <location>
        <begin position="259"/>
        <end position="331"/>
    </location>
</feature>
<name>A0ABT0MG24_9GAMM</name>
<proteinExistence type="predicted"/>
<dbReference type="Proteomes" id="UP001431217">
    <property type="component" value="Unassembled WGS sequence"/>
</dbReference>
<comment type="caution">
    <text evidence="9">The sequence shown here is derived from an EMBL/GenBank/DDBJ whole genome shotgun (WGS) entry which is preliminary data.</text>
</comment>
<evidence type="ECO:0000256" key="1">
    <source>
        <dbReference type="ARBA" id="ARBA00004571"/>
    </source>
</evidence>
<dbReference type="Gene3D" id="2.40.170.20">
    <property type="entry name" value="TonB-dependent receptor, beta-barrel domain"/>
    <property type="match status" value="1"/>
</dbReference>
<evidence type="ECO:0000256" key="6">
    <source>
        <dbReference type="ARBA" id="ARBA00023237"/>
    </source>
</evidence>
<dbReference type="Pfam" id="PF13620">
    <property type="entry name" value="CarboxypepD_reg"/>
    <property type="match status" value="1"/>
</dbReference>
<feature type="domain" description="TonB-dependent transporter Oar-like beta-barrel" evidence="8">
    <location>
        <begin position="354"/>
        <end position="892"/>
    </location>
</feature>